<evidence type="ECO:0008006" key="3">
    <source>
        <dbReference type="Google" id="ProtNLM"/>
    </source>
</evidence>
<keyword evidence="2" id="KW-1185">Reference proteome</keyword>
<organism evidence="1 2">
    <name type="scientific">Sinimarinibacterium flocculans</name>
    <dbReference type="NCBI Taxonomy" id="985250"/>
    <lineage>
        <taxon>Bacteria</taxon>
        <taxon>Pseudomonadati</taxon>
        <taxon>Pseudomonadota</taxon>
        <taxon>Gammaproteobacteria</taxon>
        <taxon>Nevskiales</taxon>
        <taxon>Nevskiaceae</taxon>
        <taxon>Sinimarinibacterium</taxon>
    </lineage>
</organism>
<dbReference type="EMBL" id="QICN01000007">
    <property type="protein sequence ID" value="PXV66624.1"/>
    <property type="molecule type" value="Genomic_DNA"/>
</dbReference>
<comment type="caution">
    <text evidence="1">The sequence shown here is derived from an EMBL/GenBank/DDBJ whole genome shotgun (WGS) entry which is preliminary data.</text>
</comment>
<name>A0A318EAT4_9GAMM</name>
<evidence type="ECO:0000313" key="2">
    <source>
        <dbReference type="Proteomes" id="UP000248330"/>
    </source>
</evidence>
<accession>A0A318EAT4</accession>
<dbReference type="OrthoDB" id="9122572at2"/>
<protein>
    <recommendedName>
        <fullName evidence="3">Neutral/alkaline ceramidase-like enzyme</fullName>
    </recommendedName>
</protein>
<dbReference type="Proteomes" id="UP000248330">
    <property type="component" value="Unassembled WGS sequence"/>
</dbReference>
<proteinExistence type="predicted"/>
<evidence type="ECO:0000313" key="1">
    <source>
        <dbReference type="EMBL" id="PXV66624.1"/>
    </source>
</evidence>
<dbReference type="AlphaFoldDB" id="A0A318EAT4"/>
<sequence length="612" mass="65058">MRYLPPGVERRRVLLAFASLWLCACGESRPVEGTGGPVDPGAGGETCIADDWCAGAARVVVSPSQQHVDGIEEARLYVGSKLQQFNLGGFGINPLQNLPSPFAELGAGLTQPAQQTAHESLRYGEVEHTHLRLLLLEHAGQRVVFVTLDAIGAGNLIQDGLRAAIVEASCARDACVESDHILSGQTHTHAGADLQGLWGGVPQDWIDNTLYAAAVQAVAAAIDGRRRARLSIASGETSDFNNYRRPRVNPADDADPRLALLRVEHARGGAPIAQLLQYAAHPTSINEDPRIPHADYILGAMRRLERRGGVGLYFNGPIADASPSGGQCGFDEPDAYERVRCRGDALADFALRQPARELSPGMELRSVTATLPVTNPFFVAVAPVGAFNRYYDFTPTLVTDIPVLGDIVGEVQTEIGQAPTVAQTLVTRVTLGGAGGVEIATIPGETTNTFGEFIRGLAAAANPDATVMLFGLTQNSFGYILPEEEFSYVDASGDTGFLIPFTGYEEFVSLGPLTAPLLRLQAYLPLFDAEPLDYVPVYLRSCVDSTASDDCLIAELARDLEYVQDALSDNCLAAGGPEAFCTLLDPQTPLADLCLSAGLLPAEFCGLLGDGA</sequence>
<gene>
    <name evidence="1" type="ORF">C8D93_107189</name>
</gene>
<reference evidence="1 2" key="1">
    <citation type="submission" date="2018-04" db="EMBL/GenBank/DDBJ databases">
        <title>Genomic Encyclopedia of Type Strains, Phase IV (KMG-IV): sequencing the most valuable type-strain genomes for metagenomic binning, comparative biology and taxonomic classification.</title>
        <authorList>
            <person name="Goeker M."/>
        </authorList>
    </citation>
    <scope>NUCLEOTIDE SEQUENCE [LARGE SCALE GENOMIC DNA]</scope>
    <source>
        <strain evidence="1 2">DSM 104150</strain>
    </source>
</reference>
<dbReference type="RefSeq" id="WP_110265743.1">
    <property type="nucleotide sequence ID" value="NZ_CAKZQT010000033.1"/>
</dbReference>
<dbReference type="PROSITE" id="PS51257">
    <property type="entry name" value="PROKAR_LIPOPROTEIN"/>
    <property type="match status" value="1"/>
</dbReference>